<dbReference type="InterPro" id="IPR043504">
    <property type="entry name" value="Peptidase_S1_PA_chymotrypsin"/>
</dbReference>
<dbReference type="EMBL" id="JAAGWB010000054">
    <property type="protein sequence ID" value="NEN52791.1"/>
    <property type="molecule type" value="Genomic_DNA"/>
</dbReference>
<keyword evidence="3" id="KW-1185">Reference proteome</keyword>
<dbReference type="EMBL" id="JAAGWH010000052">
    <property type="protein sequence ID" value="NEK95903.1"/>
    <property type="molecule type" value="Genomic_DNA"/>
</dbReference>
<dbReference type="Proteomes" id="UP000471152">
    <property type="component" value="Unassembled WGS sequence"/>
</dbReference>
<evidence type="ECO:0000313" key="2">
    <source>
        <dbReference type="EMBL" id="NEN52791.1"/>
    </source>
</evidence>
<evidence type="ECO:0000313" key="3">
    <source>
        <dbReference type="Proteomes" id="UP000468828"/>
    </source>
</evidence>
<comment type="caution">
    <text evidence="1">The sequence shown here is derived from an EMBL/GenBank/DDBJ whole genome shotgun (WGS) entry which is preliminary data.</text>
</comment>
<dbReference type="Gene3D" id="2.40.10.10">
    <property type="entry name" value="Trypsin-like serine proteases"/>
    <property type="match status" value="1"/>
</dbReference>
<name>A0A6P0EYA7_9ACTN</name>
<dbReference type="Proteomes" id="UP000468828">
    <property type="component" value="Unassembled WGS sequence"/>
</dbReference>
<evidence type="ECO:0000313" key="4">
    <source>
        <dbReference type="Proteomes" id="UP000471152"/>
    </source>
</evidence>
<gene>
    <name evidence="2" type="ORF">G3R41_17950</name>
    <name evidence="1" type="ORF">GCU67_17300</name>
</gene>
<organism evidence="1 3">
    <name type="scientific">Modestobacter muralis</name>
    <dbReference type="NCBI Taxonomy" id="1608614"/>
    <lineage>
        <taxon>Bacteria</taxon>
        <taxon>Bacillati</taxon>
        <taxon>Actinomycetota</taxon>
        <taxon>Actinomycetes</taxon>
        <taxon>Geodermatophilales</taxon>
        <taxon>Geodermatophilaceae</taxon>
        <taxon>Modestobacter</taxon>
    </lineage>
</organism>
<reference evidence="1 3" key="1">
    <citation type="submission" date="2020-01" db="EMBL/GenBank/DDBJ databases">
        <title>the WGS Modestobacter muralis CPCC 204518.</title>
        <authorList>
            <person name="Jiang Z."/>
        </authorList>
    </citation>
    <scope>NUCLEOTIDE SEQUENCE [LARGE SCALE GENOMIC DNA]</scope>
    <source>
        <strain evidence="1 3">DSM 100205</strain>
    </source>
</reference>
<dbReference type="AlphaFoldDB" id="A0A6P0EYA7"/>
<sequence length="329" mass="33265">MLPDTARELKARLSRRLSESPPGGVVASSVEGATRWSGVALGLRPVAPEQVHLAIRLIDQRDADIVLAGLDDAALAEVDVRVIGTVRLLSSPDPSAPEELQRRVRPLRPGLSVGHSDVTAGTLGGFVRRPGTDGLLVLSNSHVLADSGAAALGDPVLQPGIADGGRNADRIGRLAGFVPFGDGPGTLVDAAVAALDAGVAADPAGYPGGALRGQVAAPDDVDPDELVEKVGRTTGHTRGRITAVEVDGVGVQYDDGVHTFDDQVEVEGLSGGFSAGGDSGSVIWRTRDRAPVGLLFAGSTEGGSAGGGVTFANPLATVLAGLGVTWVAG</sequence>
<protein>
    <recommendedName>
        <fullName evidence="5">Trypsin-like peptidase domain-containing protein</fullName>
    </recommendedName>
</protein>
<evidence type="ECO:0000313" key="1">
    <source>
        <dbReference type="EMBL" id="NEK95903.1"/>
    </source>
</evidence>
<proteinExistence type="predicted"/>
<dbReference type="InterPro" id="IPR009003">
    <property type="entry name" value="Peptidase_S1_PA"/>
</dbReference>
<reference evidence="2 4" key="2">
    <citation type="submission" date="2020-02" db="EMBL/GenBank/DDBJ databases">
        <title>The WGS of Modestobacter muralis DSM 100205.</title>
        <authorList>
            <person name="Jiang Z."/>
        </authorList>
    </citation>
    <scope>NUCLEOTIDE SEQUENCE [LARGE SCALE GENOMIC DNA]</scope>
    <source>
        <strain evidence="2 4">DSM 100205</strain>
    </source>
</reference>
<dbReference type="SUPFAM" id="SSF50494">
    <property type="entry name" value="Trypsin-like serine proteases"/>
    <property type="match status" value="1"/>
</dbReference>
<evidence type="ECO:0008006" key="5">
    <source>
        <dbReference type="Google" id="ProtNLM"/>
    </source>
</evidence>
<accession>A0A6P0EYA7</accession>
<dbReference type="RefSeq" id="WP_163612607.1">
    <property type="nucleotide sequence ID" value="NZ_JAAGWB010000054.1"/>
</dbReference>